<dbReference type="PRINTS" id="PR00395">
    <property type="entry name" value="RIBOSOMALS2"/>
</dbReference>
<dbReference type="GO" id="GO:0003735">
    <property type="term" value="F:structural constituent of ribosome"/>
    <property type="evidence" value="ECO:0007669"/>
    <property type="project" value="InterPro"/>
</dbReference>
<proteinExistence type="inferred from homology"/>
<evidence type="ECO:0000313" key="7">
    <source>
        <dbReference type="EMBL" id="OGL87422.1"/>
    </source>
</evidence>
<dbReference type="Gene3D" id="3.40.50.10490">
    <property type="entry name" value="Glucose-6-phosphate isomerase like protein, domain 1"/>
    <property type="match status" value="1"/>
</dbReference>
<evidence type="ECO:0000256" key="2">
    <source>
        <dbReference type="ARBA" id="ARBA00022980"/>
    </source>
</evidence>
<name>A0A1F7VA77_9BACT</name>
<accession>A0A1F7VA77</accession>
<gene>
    <name evidence="5" type="primary">rpsB</name>
    <name evidence="7" type="ORF">A3I40_02505</name>
</gene>
<dbReference type="GO" id="GO:0022627">
    <property type="term" value="C:cytosolic small ribosomal subunit"/>
    <property type="evidence" value="ECO:0007669"/>
    <property type="project" value="TreeGrafter"/>
</dbReference>
<dbReference type="Proteomes" id="UP000178723">
    <property type="component" value="Unassembled WGS sequence"/>
</dbReference>
<dbReference type="HAMAP" id="MF_00291_B">
    <property type="entry name" value="Ribosomal_uS2_B"/>
    <property type="match status" value="1"/>
</dbReference>
<evidence type="ECO:0000256" key="5">
    <source>
        <dbReference type="HAMAP-Rule" id="MF_00291"/>
    </source>
</evidence>
<evidence type="ECO:0000313" key="8">
    <source>
        <dbReference type="Proteomes" id="UP000178723"/>
    </source>
</evidence>
<keyword evidence="2 5" id="KW-0689">Ribosomal protein</keyword>
<evidence type="ECO:0000256" key="3">
    <source>
        <dbReference type="ARBA" id="ARBA00023274"/>
    </source>
</evidence>
<dbReference type="PROSITE" id="PS00963">
    <property type="entry name" value="RIBOSOMAL_S2_2"/>
    <property type="match status" value="1"/>
</dbReference>
<sequence length="276" mass="30527">MTDTKTQSKSKISVPSLLEMLKAGVHFGHLTSRWHPKMAPFIFTSRSGIHIINLEVTRQQLETALRAVSDTVAAGGTMLYVGTKKQAQQMVKTKAESVGMPYVHERWIGGLLTNFSIIKKMLARHAELGRLLSEGGMEHLTKKERLEREREFKRLEGVIGGISKLEKIPDIIFMIDLRREKTALREARKAGVPIVALCDTNVNPDMVTYPIVANDDAIGSLELMTDLITEAAKEGLARRASEAIAPVKEDTEEKTLEPKVTIDVDSVIAETGIAEV</sequence>
<dbReference type="GO" id="GO:0006412">
    <property type="term" value="P:translation"/>
    <property type="evidence" value="ECO:0007669"/>
    <property type="project" value="UniProtKB-UniRule"/>
</dbReference>
<dbReference type="Pfam" id="PF00318">
    <property type="entry name" value="Ribosomal_S2"/>
    <property type="match status" value="1"/>
</dbReference>
<dbReference type="Gene3D" id="1.10.287.610">
    <property type="entry name" value="Helix hairpin bin"/>
    <property type="match status" value="1"/>
</dbReference>
<dbReference type="NCBIfam" id="TIGR01011">
    <property type="entry name" value="rpsB_bact"/>
    <property type="match status" value="1"/>
</dbReference>
<dbReference type="CDD" id="cd01425">
    <property type="entry name" value="RPS2"/>
    <property type="match status" value="1"/>
</dbReference>
<evidence type="ECO:0000256" key="6">
    <source>
        <dbReference type="RuleBase" id="RU003631"/>
    </source>
</evidence>
<evidence type="ECO:0000256" key="1">
    <source>
        <dbReference type="ARBA" id="ARBA00006242"/>
    </source>
</evidence>
<dbReference type="InterPro" id="IPR023591">
    <property type="entry name" value="Ribosomal_uS2_flav_dom_sf"/>
</dbReference>
<dbReference type="PANTHER" id="PTHR12534:SF0">
    <property type="entry name" value="SMALL RIBOSOMAL SUBUNIT PROTEIN US2M"/>
    <property type="match status" value="1"/>
</dbReference>
<dbReference type="EMBL" id="MGEP01000012">
    <property type="protein sequence ID" value="OGL87422.1"/>
    <property type="molecule type" value="Genomic_DNA"/>
</dbReference>
<dbReference type="SUPFAM" id="SSF52313">
    <property type="entry name" value="Ribosomal protein S2"/>
    <property type="match status" value="1"/>
</dbReference>
<dbReference type="AlphaFoldDB" id="A0A1F7VA77"/>
<dbReference type="PANTHER" id="PTHR12534">
    <property type="entry name" value="30S RIBOSOMAL PROTEIN S2 PROKARYOTIC AND ORGANELLAR"/>
    <property type="match status" value="1"/>
</dbReference>
<protein>
    <recommendedName>
        <fullName evidence="4 5">Small ribosomal subunit protein uS2</fullName>
    </recommendedName>
</protein>
<keyword evidence="3 5" id="KW-0687">Ribonucleoprotein</keyword>
<reference evidence="7 8" key="1">
    <citation type="journal article" date="2016" name="Nat. Commun.">
        <title>Thousands of microbial genomes shed light on interconnected biogeochemical processes in an aquifer system.</title>
        <authorList>
            <person name="Anantharaman K."/>
            <person name="Brown C.T."/>
            <person name="Hug L.A."/>
            <person name="Sharon I."/>
            <person name="Castelle C.J."/>
            <person name="Probst A.J."/>
            <person name="Thomas B.C."/>
            <person name="Singh A."/>
            <person name="Wilkins M.J."/>
            <person name="Karaoz U."/>
            <person name="Brodie E.L."/>
            <person name="Williams K.H."/>
            <person name="Hubbard S.S."/>
            <person name="Banfield J.F."/>
        </authorList>
    </citation>
    <scope>NUCLEOTIDE SEQUENCE [LARGE SCALE GENOMIC DNA]</scope>
</reference>
<evidence type="ECO:0000256" key="4">
    <source>
        <dbReference type="ARBA" id="ARBA00035256"/>
    </source>
</evidence>
<dbReference type="PROSITE" id="PS00962">
    <property type="entry name" value="RIBOSOMAL_S2_1"/>
    <property type="match status" value="1"/>
</dbReference>
<dbReference type="InterPro" id="IPR001865">
    <property type="entry name" value="Ribosomal_uS2"/>
</dbReference>
<dbReference type="InterPro" id="IPR018130">
    <property type="entry name" value="Ribosomal_uS2_CS"/>
</dbReference>
<organism evidence="7 8">
    <name type="scientific">Candidatus Uhrbacteria bacterium RIFCSPLOWO2_02_FULL_48_12</name>
    <dbReference type="NCBI Taxonomy" id="1802407"/>
    <lineage>
        <taxon>Bacteria</taxon>
        <taxon>Candidatus Uhriibacteriota</taxon>
    </lineage>
</organism>
<comment type="caution">
    <text evidence="7">The sequence shown here is derived from an EMBL/GenBank/DDBJ whole genome shotgun (WGS) entry which is preliminary data.</text>
</comment>
<dbReference type="STRING" id="1802407.A3I40_02505"/>
<dbReference type="InterPro" id="IPR005706">
    <property type="entry name" value="Ribosomal_uS2_bac/mit/plastid"/>
</dbReference>
<comment type="similarity">
    <text evidence="1 5 6">Belongs to the universal ribosomal protein uS2 family.</text>
</comment>